<dbReference type="EMBL" id="SMFU01000007">
    <property type="protein sequence ID" value="TCK08165.1"/>
    <property type="molecule type" value="Genomic_DNA"/>
</dbReference>
<sequence length="176" mass="20114">MAISLQDQLLKAGVANKQQAKKAKQAKKQQKKSNTPDESVKQQAELEAARKAKAEKDRELNRQRQEAQGQKAALAEVRQLIEQHRVALPKNGETKYNFVYESKIKSLWIDDSLLNQLARGQLRVAVLADGFNLIPREIVERIEQRLPGTVLPMPEQDKPDEDDPYADYQIPDDLMW</sequence>
<dbReference type="Proteomes" id="UP000294546">
    <property type="component" value="Unassembled WGS sequence"/>
</dbReference>
<dbReference type="RefSeq" id="WP_132286339.1">
    <property type="nucleotide sequence ID" value="NZ_SMFU01000007.1"/>
</dbReference>
<proteinExistence type="predicted"/>
<evidence type="ECO:0008006" key="4">
    <source>
        <dbReference type="Google" id="ProtNLM"/>
    </source>
</evidence>
<reference evidence="2 3" key="1">
    <citation type="submission" date="2019-03" db="EMBL/GenBank/DDBJ databases">
        <title>Genomic Encyclopedia of Archaeal and Bacterial Type Strains, Phase II (KMG-II): from individual species to whole genera.</title>
        <authorList>
            <person name="Goeker M."/>
        </authorList>
    </citation>
    <scope>NUCLEOTIDE SEQUENCE [LARGE SCALE GENOMIC DNA]</scope>
    <source>
        <strain evidence="2 3">DSM 27697</strain>
    </source>
</reference>
<name>A0A4R1GMX9_9GAMM</name>
<accession>A0A4R1GMX9</accession>
<protein>
    <recommendedName>
        <fullName evidence="4">Nucleoprotein/polynucleotide-associated enzyme</fullName>
    </recommendedName>
</protein>
<dbReference type="InterPro" id="IPR018636">
    <property type="entry name" value="DUF2058"/>
</dbReference>
<evidence type="ECO:0000313" key="3">
    <source>
        <dbReference type="Proteomes" id="UP000294546"/>
    </source>
</evidence>
<dbReference type="OrthoDB" id="5294470at2"/>
<comment type="caution">
    <text evidence="2">The sequence shown here is derived from an EMBL/GenBank/DDBJ whole genome shotgun (WGS) entry which is preliminary data.</text>
</comment>
<keyword evidence="3" id="KW-1185">Reference proteome</keyword>
<evidence type="ECO:0000313" key="2">
    <source>
        <dbReference type="EMBL" id="TCK08165.1"/>
    </source>
</evidence>
<gene>
    <name evidence="2" type="ORF">CLV83_0238</name>
</gene>
<dbReference type="Pfam" id="PF09831">
    <property type="entry name" value="DUF2058"/>
    <property type="match status" value="1"/>
</dbReference>
<feature type="region of interest" description="Disordered" evidence="1">
    <location>
        <begin position="150"/>
        <end position="176"/>
    </location>
</feature>
<evidence type="ECO:0000256" key="1">
    <source>
        <dbReference type="SAM" id="MobiDB-lite"/>
    </source>
</evidence>
<feature type="compositionally biased region" description="Basic residues" evidence="1">
    <location>
        <begin position="19"/>
        <end position="31"/>
    </location>
</feature>
<feature type="region of interest" description="Disordered" evidence="1">
    <location>
        <begin position="14"/>
        <end position="68"/>
    </location>
</feature>
<feature type="compositionally biased region" description="Basic and acidic residues" evidence="1">
    <location>
        <begin position="47"/>
        <end position="65"/>
    </location>
</feature>
<organism evidence="2 3">
    <name type="scientific">Marinobacterium mangrovicola</name>
    <dbReference type="NCBI Taxonomy" id="1476959"/>
    <lineage>
        <taxon>Bacteria</taxon>
        <taxon>Pseudomonadati</taxon>
        <taxon>Pseudomonadota</taxon>
        <taxon>Gammaproteobacteria</taxon>
        <taxon>Oceanospirillales</taxon>
        <taxon>Oceanospirillaceae</taxon>
        <taxon>Marinobacterium</taxon>
    </lineage>
</organism>
<dbReference type="AlphaFoldDB" id="A0A4R1GMX9"/>